<gene>
    <name evidence="6" type="ORF">TRIADDRAFT_26945</name>
</gene>
<dbReference type="PANTHER" id="PTHR21242:SF0">
    <property type="entry name" value="TRANSCRIPTION INITIATION FACTOR TFIID SUBUNIT 10"/>
    <property type="match status" value="1"/>
</dbReference>
<dbReference type="PhylomeDB" id="B3RZF0"/>
<evidence type="ECO:0000313" key="7">
    <source>
        <dbReference type="Proteomes" id="UP000009022"/>
    </source>
</evidence>
<evidence type="ECO:0000256" key="1">
    <source>
        <dbReference type="ARBA" id="ARBA00004123"/>
    </source>
</evidence>
<protein>
    <recommendedName>
        <fullName evidence="8">Transcription initiation factor TFIID subunit 10</fullName>
    </recommendedName>
</protein>
<dbReference type="Pfam" id="PF03540">
    <property type="entry name" value="TAF10"/>
    <property type="match status" value="1"/>
</dbReference>
<proteinExistence type="inferred from homology"/>
<dbReference type="PRINTS" id="PR01443">
    <property type="entry name" value="TFIID30KDSUB"/>
</dbReference>
<dbReference type="OrthoDB" id="154356at2759"/>
<keyword evidence="2" id="KW-0805">Transcription regulation</keyword>
<dbReference type="OMA" id="GFECDDV"/>
<dbReference type="GO" id="GO:0000124">
    <property type="term" value="C:SAGA complex"/>
    <property type="evidence" value="ECO:0000318"/>
    <property type="project" value="GO_Central"/>
</dbReference>
<keyword evidence="3" id="KW-0804">Transcription</keyword>
<dbReference type="GO" id="GO:0005669">
    <property type="term" value="C:transcription factor TFIID complex"/>
    <property type="evidence" value="ECO:0000318"/>
    <property type="project" value="GO_Central"/>
</dbReference>
<evidence type="ECO:0000256" key="2">
    <source>
        <dbReference type="ARBA" id="ARBA00023015"/>
    </source>
</evidence>
<evidence type="ECO:0000256" key="5">
    <source>
        <dbReference type="ARBA" id="ARBA00025730"/>
    </source>
</evidence>
<keyword evidence="4" id="KW-0539">Nucleus</keyword>
<reference evidence="6 7" key="1">
    <citation type="journal article" date="2008" name="Nature">
        <title>The Trichoplax genome and the nature of placozoans.</title>
        <authorList>
            <person name="Srivastava M."/>
            <person name="Begovic E."/>
            <person name="Chapman J."/>
            <person name="Putnam N.H."/>
            <person name="Hellsten U."/>
            <person name="Kawashima T."/>
            <person name="Kuo A."/>
            <person name="Mitros T."/>
            <person name="Salamov A."/>
            <person name="Carpenter M.L."/>
            <person name="Signorovitch A.Y."/>
            <person name="Moreno M.A."/>
            <person name="Kamm K."/>
            <person name="Grimwood J."/>
            <person name="Schmutz J."/>
            <person name="Shapiro H."/>
            <person name="Grigoriev I.V."/>
            <person name="Buss L.W."/>
            <person name="Schierwater B."/>
            <person name="Dellaporta S.L."/>
            <person name="Rokhsar D.S."/>
        </authorList>
    </citation>
    <scope>NUCLEOTIDE SEQUENCE [LARGE SCALE GENOMIC DNA]</scope>
    <source>
        <strain evidence="6 7">Grell-BS-1999</strain>
    </source>
</reference>
<dbReference type="EMBL" id="DS985246">
    <property type="protein sequence ID" value="EDV23833.1"/>
    <property type="molecule type" value="Genomic_DNA"/>
</dbReference>
<dbReference type="InterPro" id="IPR003923">
    <property type="entry name" value="TAF10"/>
</dbReference>
<dbReference type="KEGG" id="tad:TRIADDRAFT_26945"/>
<name>B3RZF0_TRIAD</name>
<dbReference type="PANTHER" id="PTHR21242">
    <property type="entry name" value="TRANSCRIPTION INITIATION FACTOR TFIID SUBUNIT 10"/>
    <property type="match status" value="1"/>
</dbReference>
<dbReference type="RefSeq" id="XP_002113359.1">
    <property type="nucleotide sequence ID" value="XM_002113323.1"/>
</dbReference>
<organism evidence="6 7">
    <name type="scientific">Trichoplax adhaerens</name>
    <name type="common">Trichoplax reptans</name>
    <dbReference type="NCBI Taxonomy" id="10228"/>
    <lineage>
        <taxon>Eukaryota</taxon>
        <taxon>Metazoa</taxon>
        <taxon>Placozoa</taxon>
        <taxon>Uniplacotomia</taxon>
        <taxon>Trichoplacea</taxon>
        <taxon>Trichoplacidae</taxon>
        <taxon>Trichoplax</taxon>
    </lineage>
</organism>
<dbReference type="InParanoid" id="B3RZF0"/>
<keyword evidence="7" id="KW-1185">Reference proteome</keyword>
<dbReference type="CDD" id="cd07982">
    <property type="entry name" value="HFD_TAF10"/>
    <property type="match status" value="1"/>
</dbReference>
<evidence type="ECO:0000313" key="6">
    <source>
        <dbReference type="EMBL" id="EDV23833.1"/>
    </source>
</evidence>
<dbReference type="PIRSF" id="PIRSF017246">
    <property type="entry name" value="TFIID_TAF10"/>
    <property type="match status" value="1"/>
</dbReference>
<dbReference type="GO" id="GO:1990841">
    <property type="term" value="F:promoter-specific chromatin binding"/>
    <property type="evidence" value="ECO:0000318"/>
    <property type="project" value="GO_Central"/>
</dbReference>
<dbReference type="FunCoup" id="B3RZF0">
    <property type="interactions" value="370"/>
</dbReference>
<comment type="subcellular location">
    <subcellularLocation>
        <location evidence="1">Nucleus</location>
    </subcellularLocation>
</comment>
<comment type="similarity">
    <text evidence="5">Belongs to the TAF10 family.</text>
</comment>
<dbReference type="GeneID" id="6754928"/>
<evidence type="ECO:0008006" key="8">
    <source>
        <dbReference type="Google" id="ProtNLM"/>
    </source>
</evidence>
<dbReference type="HOGENOM" id="CLU_064104_4_1_1"/>
<sequence>MGENNAQIGGIRLAQFIQNIDDYTPTIPDDVTTYHLNRAGFDTTDPRVIRLISLTSQKFVSDIVGDAMQQCKMRSSSQNNKKGAKDKQYCLTMEDLAAAANEYGIHIKKPHYFS</sequence>
<dbReference type="Proteomes" id="UP000009022">
    <property type="component" value="Unassembled WGS sequence"/>
</dbReference>
<dbReference type="STRING" id="10228.B3RZF0"/>
<dbReference type="eggNOG" id="KOG3423">
    <property type="taxonomic scope" value="Eukaryota"/>
</dbReference>
<dbReference type="CTD" id="6754928"/>
<accession>B3RZF0</accession>
<dbReference type="AlphaFoldDB" id="B3RZF0"/>
<evidence type="ECO:0000256" key="4">
    <source>
        <dbReference type="ARBA" id="ARBA00023242"/>
    </source>
</evidence>
<dbReference type="GO" id="GO:0006367">
    <property type="term" value="P:transcription initiation at RNA polymerase II promoter"/>
    <property type="evidence" value="ECO:0000318"/>
    <property type="project" value="GO_Central"/>
</dbReference>
<evidence type="ECO:0000256" key="3">
    <source>
        <dbReference type="ARBA" id="ARBA00023163"/>
    </source>
</evidence>